<accession>A0A2U8FE28</accession>
<organism evidence="1 2">
    <name type="scientific">Helicobacter apodemus</name>
    <dbReference type="NCBI Taxonomy" id="135569"/>
    <lineage>
        <taxon>Bacteria</taxon>
        <taxon>Pseudomonadati</taxon>
        <taxon>Campylobacterota</taxon>
        <taxon>Epsilonproteobacteria</taxon>
        <taxon>Campylobacterales</taxon>
        <taxon>Helicobacteraceae</taxon>
        <taxon>Helicobacter</taxon>
    </lineage>
</organism>
<evidence type="ECO:0000313" key="1">
    <source>
        <dbReference type="EMBL" id="AWI34386.1"/>
    </source>
</evidence>
<dbReference type="InterPro" id="IPR018563">
    <property type="entry name" value="DUF2018"/>
</dbReference>
<protein>
    <recommendedName>
        <fullName evidence="3">DUF2018 family protein</fullName>
    </recommendedName>
</protein>
<dbReference type="KEGG" id="had:CDV25_06155"/>
<gene>
    <name evidence="1" type="ORF">CDV25_06155</name>
</gene>
<dbReference type="EMBL" id="CP021886">
    <property type="protein sequence ID" value="AWI34386.1"/>
    <property type="molecule type" value="Genomic_DNA"/>
</dbReference>
<dbReference type="Proteomes" id="UP000244890">
    <property type="component" value="Chromosome"/>
</dbReference>
<dbReference type="InterPro" id="IPR023126">
    <property type="entry name" value="HP0242-like_sf"/>
</dbReference>
<dbReference type="AlphaFoldDB" id="A0A2U8FE28"/>
<dbReference type="Pfam" id="PF09442">
    <property type="entry name" value="DUF2018"/>
    <property type="match status" value="1"/>
</dbReference>
<dbReference type="SUPFAM" id="SSF158752">
    <property type="entry name" value="HP0242-like"/>
    <property type="match status" value="1"/>
</dbReference>
<name>A0A2U8FE28_9HELI</name>
<dbReference type="OrthoDB" id="5327906at2"/>
<dbReference type="RefSeq" id="WP_108911207.1">
    <property type="nucleotide sequence ID" value="NZ_CP021886.1"/>
</dbReference>
<proteinExistence type="predicted"/>
<reference evidence="1 2" key="1">
    <citation type="submission" date="2017-06" db="EMBL/GenBank/DDBJ databases">
        <title>Complete genome of Helicobacter apodemus.</title>
        <authorList>
            <person name="Cho S."/>
        </authorList>
    </citation>
    <scope>NUCLEOTIDE SEQUENCE [LARGE SCALE GENOMIC DNA]</scope>
    <source>
        <strain evidence="2">SNUVETPUB-15-01</strain>
    </source>
</reference>
<evidence type="ECO:0000313" key="2">
    <source>
        <dbReference type="Proteomes" id="UP000244890"/>
    </source>
</evidence>
<dbReference type="Gene3D" id="1.10.3350.10">
    <property type="entry name" value="HP0242-like domain"/>
    <property type="match status" value="1"/>
</dbReference>
<evidence type="ECO:0008006" key="3">
    <source>
        <dbReference type="Google" id="ProtNLM"/>
    </source>
</evidence>
<sequence>MDIFEGIPQDKWIEIVFNASQSLASAELIRILERLASMEILLEKRLGESWEEELNYILSSEESSEEIYRHTQNLAIESMGNILTKNE</sequence>